<feature type="binding site" evidence="1">
    <location>
        <position position="490"/>
    </location>
    <ligand>
        <name>Ca(2+)</name>
        <dbReference type="ChEBI" id="CHEBI:29108"/>
    </ligand>
</feature>
<dbReference type="GO" id="GO:0004252">
    <property type="term" value="F:serine-type endopeptidase activity"/>
    <property type="evidence" value="ECO:0007669"/>
    <property type="project" value="UniProtKB-UniRule"/>
</dbReference>
<dbReference type="InterPro" id="IPR030400">
    <property type="entry name" value="Sedolisin_dom"/>
</dbReference>
<feature type="active site" description="Charge relay system" evidence="1">
    <location>
        <position position="267"/>
    </location>
</feature>
<feature type="binding site" evidence="1">
    <location>
        <position position="509"/>
    </location>
    <ligand>
        <name>Ca(2+)</name>
        <dbReference type="ChEBI" id="CHEBI:29108"/>
    </ligand>
</feature>
<keyword evidence="5" id="KW-1185">Reference proteome</keyword>
<reference evidence="4 5" key="1">
    <citation type="submission" date="2020-08" db="EMBL/GenBank/DDBJ databases">
        <title>Genomic Encyclopedia of Type Strains, Phase IV (KMG-IV): sequencing the most valuable type-strain genomes for metagenomic binning, comparative biology and taxonomic classification.</title>
        <authorList>
            <person name="Goeker M."/>
        </authorList>
    </citation>
    <scope>NUCLEOTIDE SEQUENCE [LARGE SCALE GENOMIC DNA]</scope>
    <source>
        <strain evidence="4 5">DSM 106739</strain>
    </source>
</reference>
<feature type="signal peptide" evidence="2">
    <location>
        <begin position="1"/>
        <end position="27"/>
    </location>
</feature>
<comment type="caution">
    <text evidence="4">The sequence shown here is derived from an EMBL/GenBank/DDBJ whole genome shotgun (WGS) entry which is preliminary data.</text>
</comment>
<accession>A0A840BMV7</accession>
<keyword evidence="1" id="KW-0106">Calcium</keyword>
<dbReference type="PANTHER" id="PTHR14218:SF15">
    <property type="entry name" value="TRIPEPTIDYL-PEPTIDASE 1"/>
    <property type="match status" value="1"/>
</dbReference>
<keyword evidence="1" id="KW-0720">Serine protease</keyword>
<gene>
    <name evidence="4" type="ORF">GGR36_003220</name>
</gene>
<dbReference type="CDD" id="cd04056">
    <property type="entry name" value="Peptidases_S53"/>
    <property type="match status" value="1"/>
</dbReference>
<evidence type="ECO:0000313" key="4">
    <source>
        <dbReference type="EMBL" id="MBB4013874.1"/>
    </source>
</evidence>
<dbReference type="InterPro" id="IPR050819">
    <property type="entry name" value="Tripeptidyl-peptidase_I"/>
</dbReference>
<dbReference type="InterPro" id="IPR036852">
    <property type="entry name" value="Peptidase_S8/S53_dom_sf"/>
</dbReference>
<dbReference type="RefSeq" id="WP_183635788.1">
    <property type="nucleotide sequence ID" value="NZ_BAABLE010000005.1"/>
</dbReference>
<comment type="cofactor">
    <cofactor evidence="1">
        <name>Ca(2+)</name>
        <dbReference type="ChEBI" id="CHEBI:29108"/>
    </cofactor>
    <text evidence="1">Binds 1 Ca(2+) ion per subunit.</text>
</comment>
<dbReference type="GO" id="GO:0016020">
    <property type="term" value="C:membrane"/>
    <property type="evidence" value="ECO:0007669"/>
    <property type="project" value="InterPro"/>
</dbReference>
<dbReference type="GO" id="GO:0006508">
    <property type="term" value="P:proteolysis"/>
    <property type="evidence" value="ECO:0007669"/>
    <property type="project" value="UniProtKB-KW"/>
</dbReference>
<feature type="binding site" evidence="1">
    <location>
        <position position="491"/>
    </location>
    <ligand>
        <name>Ca(2+)</name>
        <dbReference type="ChEBI" id="CHEBI:29108"/>
    </ligand>
</feature>
<feature type="domain" description="Peptidase S53" evidence="3">
    <location>
        <begin position="152"/>
        <end position="529"/>
    </location>
</feature>
<evidence type="ECO:0000256" key="2">
    <source>
        <dbReference type="SAM" id="SignalP"/>
    </source>
</evidence>
<sequence length="795" mass="78138">MQQQFPQIRSTRGGWAVLAASASVLLAACGGGSGGNSASEAQAVPVALSEATLVVPAETLPAAAATMLAEPAFHVAPVLLEEPDDLDESDNAASASIKPHVQAVPSEQAAMATRHLTVDALQTARRMQPRMTLPLNPDGSVAPLAASTAVSTYTPAQIRAAYGLPALPAAGAALSAAQAAQLGAGQTIYIVDAQHDPNVVAELNAFNQKFGLPACTSRTIAAGTALPLAAASTSGCEFAVAYSSASGTLTNTAPAYDSGWATEITLDVQWAHATAPLARIVLIEAPDASLNSLIGAVRLANTMGPGVVSMSFGANEGSWTSSVDAAFTGAGMSYLAATGDSGAAVSWPAVSANVLAVGGTSLTYTGSGARRETGWSGTGGGVSAYVPTPAYQKSAVPGVGGLASRGVADVAFNADPATGQFVAVIQPGSSAVNWISAGGTSLSTPQWAGLVAVANAMRAQAGKPALGAPHIALYGQIGAIPGSYAAAFADVTTGADGSCASCTARTGYDHLTGLGTPNAAALLSALGGSSASAPPTAPVVTAAAISGKVGTPLSFSVTVSAANPVTYTLSGAPSGMSINTSGVVSWASPVAGSYAVTVVARDSKTALSGQAVYSVKIDPPTAPTVASASINATAGTPLSFNVAVTASNAVSYTLAGAPTGMTISTSGVLSWANPLVGSYTVTVRAKDSKTGLTGQGVIKLTVAAPVAGPVIKAPPLTGVAGVPLSGTISVSNPSGQSLSVTITGIPMGVTLALSGQSILLNWARPVTGGYTLTITAKDASGKTAQVTMPITITAK</sequence>
<dbReference type="Gene3D" id="2.60.40.10">
    <property type="entry name" value="Immunoglobulins"/>
    <property type="match status" value="3"/>
</dbReference>
<keyword evidence="1" id="KW-0479">Metal-binding</keyword>
<proteinExistence type="predicted"/>
<dbReference type="Proteomes" id="UP000561045">
    <property type="component" value="Unassembled WGS sequence"/>
</dbReference>
<feature type="binding site" evidence="1">
    <location>
        <position position="507"/>
    </location>
    <ligand>
        <name>Ca(2+)</name>
        <dbReference type="ChEBI" id="CHEBI:29108"/>
    </ligand>
</feature>
<evidence type="ECO:0000313" key="5">
    <source>
        <dbReference type="Proteomes" id="UP000561045"/>
    </source>
</evidence>
<dbReference type="InterPro" id="IPR013783">
    <property type="entry name" value="Ig-like_fold"/>
</dbReference>
<dbReference type="PANTHER" id="PTHR14218">
    <property type="entry name" value="PROTEASE S8 TRIPEPTIDYL PEPTIDASE I CLN2"/>
    <property type="match status" value="1"/>
</dbReference>
<evidence type="ECO:0000259" key="3">
    <source>
        <dbReference type="PROSITE" id="PS51695"/>
    </source>
</evidence>
<feature type="active site" description="Charge relay system" evidence="1">
    <location>
        <position position="263"/>
    </location>
</feature>
<keyword evidence="1 4" id="KW-0645">Protease</keyword>
<name>A0A840BMV7_9RHOO</name>
<dbReference type="GO" id="GO:0005509">
    <property type="term" value="F:calcium ion binding"/>
    <property type="evidence" value="ECO:0007669"/>
    <property type="project" value="InterPro"/>
</dbReference>
<feature type="active site" description="Charge relay system" evidence="1">
    <location>
        <position position="441"/>
    </location>
</feature>
<dbReference type="SUPFAM" id="SSF52743">
    <property type="entry name" value="Subtilisin-like"/>
    <property type="match status" value="1"/>
</dbReference>
<dbReference type="SUPFAM" id="SSF49313">
    <property type="entry name" value="Cadherin-like"/>
    <property type="match status" value="2"/>
</dbReference>
<dbReference type="Gene3D" id="3.40.50.200">
    <property type="entry name" value="Peptidase S8/S53 domain"/>
    <property type="match status" value="1"/>
</dbReference>
<protein>
    <submittedName>
        <fullName evidence="4">Subtilase family serine protease</fullName>
    </submittedName>
</protein>
<dbReference type="PROSITE" id="PS51695">
    <property type="entry name" value="SEDOLISIN"/>
    <property type="match status" value="1"/>
</dbReference>
<keyword evidence="1" id="KW-0378">Hydrolase</keyword>
<dbReference type="InterPro" id="IPR015919">
    <property type="entry name" value="Cadherin-like_sf"/>
</dbReference>
<feature type="chain" id="PRO_5032775159" evidence="2">
    <location>
        <begin position="28"/>
        <end position="795"/>
    </location>
</feature>
<dbReference type="GO" id="GO:0008240">
    <property type="term" value="F:tripeptidyl-peptidase activity"/>
    <property type="evidence" value="ECO:0007669"/>
    <property type="project" value="TreeGrafter"/>
</dbReference>
<keyword evidence="2" id="KW-0732">Signal</keyword>
<organism evidence="4 5">
    <name type="scientific">Niveibacterium umoris</name>
    <dbReference type="NCBI Taxonomy" id="1193620"/>
    <lineage>
        <taxon>Bacteria</taxon>
        <taxon>Pseudomonadati</taxon>
        <taxon>Pseudomonadota</taxon>
        <taxon>Betaproteobacteria</taxon>
        <taxon>Rhodocyclales</taxon>
        <taxon>Rhodocyclaceae</taxon>
        <taxon>Niveibacterium</taxon>
    </lineage>
</organism>
<dbReference type="EMBL" id="JACIET010000002">
    <property type="protein sequence ID" value="MBB4013874.1"/>
    <property type="molecule type" value="Genomic_DNA"/>
</dbReference>
<evidence type="ECO:0000256" key="1">
    <source>
        <dbReference type="PROSITE-ProRule" id="PRU01032"/>
    </source>
</evidence>
<dbReference type="AlphaFoldDB" id="A0A840BMV7"/>